<feature type="domain" description="Carbohydrate kinase PfkB" evidence="6">
    <location>
        <begin position="22"/>
        <end position="298"/>
    </location>
</feature>
<evidence type="ECO:0000313" key="8">
    <source>
        <dbReference type="Proteomes" id="UP000588158"/>
    </source>
</evidence>
<keyword evidence="4 7" id="KW-0418">Kinase</keyword>
<dbReference type="CDD" id="cd01167">
    <property type="entry name" value="bac_FRK"/>
    <property type="match status" value="1"/>
</dbReference>
<comment type="similarity">
    <text evidence="1">Belongs to the carbohydrate kinase PfkB family.</text>
</comment>
<evidence type="ECO:0000313" key="7">
    <source>
        <dbReference type="EMBL" id="MBB5830712.1"/>
    </source>
</evidence>
<dbReference type="InterPro" id="IPR011611">
    <property type="entry name" value="PfkB_dom"/>
</dbReference>
<evidence type="ECO:0000256" key="1">
    <source>
        <dbReference type="ARBA" id="ARBA00010688"/>
    </source>
</evidence>
<sequence>MTARILIAGEALTDIVVDADGGRREHPGGSPLNVAVALARLGHDAHLLTAIGEDERGAAIRAHVEHSGVHLTPGAVQTGRTSTAEAVLNVEGAATYTFDLSWDPDPSGLPDGLDAVHTSSIAAVMDPGAATLTALLREARDASTISYDPNARPSLMGTPENVRARIEENIALADVVKASDEDVAWLYGTDDVEDVVASWRERGPALTVLTRGGEGAVGFAACGRVQVAPVAVDVVDTVGAGDTFSAGILDALAAKGLLGGQRRTELAEIPSDDLATVLRRAAALAAITVSRAGANPPWSHELS</sequence>
<proteinExistence type="inferred from homology"/>
<evidence type="ECO:0000256" key="4">
    <source>
        <dbReference type="ARBA" id="ARBA00022777"/>
    </source>
</evidence>
<dbReference type="PANTHER" id="PTHR43085">
    <property type="entry name" value="HEXOKINASE FAMILY MEMBER"/>
    <property type="match status" value="1"/>
</dbReference>
<dbReference type="SUPFAM" id="SSF53613">
    <property type="entry name" value="Ribokinase-like"/>
    <property type="match status" value="1"/>
</dbReference>
<reference evidence="7 8" key="1">
    <citation type="submission" date="2020-08" db="EMBL/GenBank/DDBJ databases">
        <title>Sequencing the genomes of 1000 actinobacteria strains.</title>
        <authorList>
            <person name="Klenk H.-P."/>
        </authorList>
    </citation>
    <scope>NUCLEOTIDE SEQUENCE [LARGE SCALE GENOMIC DNA]</scope>
    <source>
        <strain evidence="7 8">DSM 28796</strain>
    </source>
</reference>
<gene>
    <name evidence="7" type="ORF">HNR70_000525</name>
</gene>
<keyword evidence="8" id="KW-1185">Reference proteome</keyword>
<evidence type="ECO:0000256" key="2">
    <source>
        <dbReference type="ARBA" id="ARBA00022679"/>
    </source>
</evidence>
<dbReference type="PROSITE" id="PS00584">
    <property type="entry name" value="PFKB_KINASES_2"/>
    <property type="match status" value="1"/>
</dbReference>
<organism evidence="7 8">
    <name type="scientific">Brachybacterium aquaticum</name>
    <dbReference type="NCBI Taxonomy" id="1432564"/>
    <lineage>
        <taxon>Bacteria</taxon>
        <taxon>Bacillati</taxon>
        <taxon>Actinomycetota</taxon>
        <taxon>Actinomycetes</taxon>
        <taxon>Micrococcales</taxon>
        <taxon>Dermabacteraceae</taxon>
        <taxon>Brachybacterium</taxon>
    </lineage>
</organism>
<protein>
    <submittedName>
        <fullName evidence="7">Fructokinase</fullName>
        <ecNumber evidence="7">2.7.1.4</ecNumber>
    </submittedName>
</protein>
<dbReference type="Proteomes" id="UP000588158">
    <property type="component" value="Unassembled WGS sequence"/>
</dbReference>
<dbReference type="InterPro" id="IPR029056">
    <property type="entry name" value="Ribokinase-like"/>
</dbReference>
<keyword evidence="5" id="KW-0067">ATP-binding</keyword>
<evidence type="ECO:0000256" key="3">
    <source>
        <dbReference type="ARBA" id="ARBA00022741"/>
    </source>
</evidence>
<dbReference type="PROSITE" id="PS00583">
    <property type="entry name" value="PFKB_KINASES_1"/>
    <property type="match status" value="1"/>
</dbReference>
<dbReference type="InterPro" id="IPR002173">
    <property type="entry name" value="Carboh/pur_kinase_PfkB_CS"/>
</dbReference>
<accession>A0A841ABN9</accession>
<dbReference type="EMBL" id="JACHLZ010000001">
    <property type="protein sequence ID" value="MBB5830712.1"/>
    <property type="molecule type" value="Genomic_DNA"/>
</dbReference>
<name>A0A841ABN9_9MICO</name>
<dbReference type="Pfam" id="PF00294">
    <property type="entry name" value="PfkB"/>
    <property type="match status" value="1"/>
</dbReference>
<keyword evidence="3" id="KW-0547">Nucleotide-binding</keyword>
<dbReference type="EC" id="2.7.1.4" evidence="7"/>
<evidence type="ECO:0000256" key="5">
    <source>
        <dbReference type="ARBA" id="ARBA00022840"/>
    </source>
</evidence>
<dbReference type="GO" id="GO:0008865">
    <property type="term" value="F:fructokinase activity"/>
    <property type="evidence" value="ECO:0007669"/>
    <property type="project" value="UniProtKB-EC"/>
</dbReference>
<dbReference type="Gene3D" id="3.40.1190.20">
    <property type="match status" value="1"/>
</dbReference>
<evidence type="ECO:0000259" key="6">
    <source>
        <dbReference type="Pfam" id="PF00294"/>
    </source>
</evidence>
<dbReference type="GO" id="GO:0005524">
    <property type="term" value="F:ATP binding"/>
    <property type="evidence" value="ECO:0007669"/>
    <property type="project" value="UniProtKB-KW"/>
</dbReference>
<comment type="caution">
    <text evidence="7">The sequence shown here is derived from an EMBL/GenBank/DDBJ whole genome shotgun (WGS) entry which is preliminary data.</text>
</comment>
<dbReference type="PANTHER" id="PTHR43085:SF1">
    <property type="entry name" value="PSEUDOURIDINE KINASE-RELATED"/>
    <property type="match status" value="1"/>
</dbReference>
<dbReference type="InterPro" id="IPR050306">
    <property type="entry name" value="PfkB_Carbo_kinase"/>
</dbReference>
<dbReference type="AlphaFoldDB" id="A0A841ABN9"/>
<dbReference type="RefSeq" id="WP_184324291.1">
    <property type="nucleotide sequence ID" value="NZ_JACHLZ010000001.1"/>
</dbReference>
<keyword evidence="2 7" id="KW-0808">Transferase</keyword>